<dbReference type="InterPro" id="IPR018236">
    <property type="entry name" value="SAICAR_synthetase_CS"/>
</dbReference>
<comment type="similarity">
    <text evidence="8">Belongs to the SAICAR synthetase family.</text>
</comment>
<evidence type="ECO:0000256" key="4">
    <source>
        <dbReference type="ARBA" id="ARBA00022741"/>
    </source>
</evidence>
<dbReference type="EC" id="6.3.2.6" evidence="8"/>
<dbReference type="PROSITE" id="PS01058">
    <property type="entry name" value="SAICAR_SYNTHETASE_2"/>
    <property type="match status" value="1"/>
</dbReference>
<dbReference type="Proteomes" id="UP000287224">
    <property type="component" value="Unassembled WGS sequence"/>
</dbReference>
<dbReference type="GO" id="GO:0004639">
    <property type="term" value="F:phosphoribosylaminoimidazolesuccinocarboxamide synthase activity"/>
    <property type="evidence" value="ECO:0007669"/>
    <property type="project" value="UniProtKB-UniRule"/>
</dbReference>
<dbReference type="Pfam" id="PF01259">
    <property type="entry name" value="SAICAR_synt"/>
    <property type="match status" value="1"/>
</dbReference>
<feature type="domain" description="SAICAR synthetase/ADE2 N-terminal" evidence="9">
    <location>
        <begin position="12"/>
        <end position="229"/>
    </location>
</feature>
<dbReference type="InterPro" id="IPR050089">
    <property type="entry name" value="SAICAR_synthetase"/>
</dbReference>
<dbReference type="AlphaFoldDB" id="A0A401ZDK6"/>
<comment type="pathway">
    <text evidence="2">Purine metabolism; IMP biosynthesis via de novo pathway; 5-amino-1-(5-phospho-D-ribosyl)imidazole-4-carboxylate from 5-amino-1-(5-phospho-D-ribosyl)imidazole (carboxylase route): step 1/1.</text>
</comment>
<comment type="caution">
    <text evidence="10">The sequence shown here is derived from an EMBL/GenBank/DDBJ whole genome shotgun (WGS) entry which is preliminary data.</text>
</comment>
<comment type="pathway">
    <text evidence="1 8">Purine metabolism; IMP biosynthesis via de novo pathway; 5-amino-1-(5-phospho-D-ribosyl)imidazole-4-carboxamide from 5-amino-1-(5-phospho-D-ribosyl)imidazole-4-carboxylate: step 1/2.</text>
</comment>
<dbReference type="SUPFAM" id="SSF56104">
    <property type="entry name" value="SAICAR synthase-like"/>
    <property type="match status" value="1"/>
</dbReference>
<evidence type="ECO:0000256" key="7">
    <source>
        <dbReference type="ARBA" id="ARBA00048475"/>
    </source>
</evidence>
<evidence type="ECO:0000256" key="6">
    <source>
        <dbReference type="ARBA" id="ARBA00022840"/>
    </source>
</evidence>
<dbReference type="RefSeq" id="WP_126596068.1">
    <property type="nucleotide sequence ID" value="NZ_BIFQ01000001.1"/>
</dbReference>
<gene>
    <name evidence="8 10" type="primary">purC</name>
    <name evidence="10" type="ORF">KDAU_23000</name>
</gene>
<keyword evidence="3 8" id="KW-0436">Ligase</keyword>
<keyword evidence="6 8" id="KW-0067">ATP-binding</keyword>
<keyword evidence="11" id="KW-1185">Reference proteome</keyword>
<dbReference type="OrthoDB" id="9801549at2"/>
<dbReference type="PANTHER" id="PTHR43599:SF3">
    <property type="entry name" value="SI:DKEY-6E2.2"/>
    <property type="match status" value="1"/>
</dbReference>
<proteinExistence type="inferred from homology"/>
<keyword evidence="4 8" id="KW-0547">Nucleotide-binding</keyword>
<sequence>MTNSNALFGSLLTEGKTKKIYAYPEDDTLVYMVGKDQITAGDGARRNVIAGKSRLSTITTANVFRLLNENGISTHFVKKVDDTTLLVKRCDMLPIEHVQRRIATGSYLKRHPEISEGTRFDPVLIETFLKDDARHDPQIEASDIIASGIASANEIDWMAREGRRVFDVLERAWRSADVTLVDLKIEFGRDPQGNMMVADVIDNDSWRLWPGGDKSRMLDKQVYRNLQDVTPAALQDIADRYALVADLTGKLKVN</sequence>
<dbReference type="InterPro" id="IPR028923">
    <property type="entry name" value="SAICAR_synt/ADE2_N"/>
</dbReference>
<dbReference type="UniPathway" id="UPA00074">
    <property type="reaction ID" value="UER00131"/>
</dbReference>
<evidence type="ECO:0000256" key="2">
    <source>
        <dbReference type="ARBA" id="ARBA00004747"/>
    </source>
</evidence>
<organism evidence="10 11">
    <name type="scientific">Dictyobacter aurantiacus</name>
    <dbReference type="NCBI Taxonomy" id="1936993"/>
    <lineage>
        <taxon>Bacteria</taxon>
        <taxon>Bacillati</taxon>
        <taxon>Chloroflexota</taxon>
        <taxon>Ktedonobacteria</taxon>
        <taxon>Ktedonobacterales</taxon>
        <taxon>Dictyobacteraceae</taxon>
        <taxon>Dictyobacter</taxon>
    </lineage>
</organism>
<dbReference type="Gene3D" id="3.30.200.20">
    <property type="entry name" value="Phosphorylase Kinase, domain 1"/>
    <property type="match status" value="1"/>
</dbReference>
<dbReference type="Gene3D" id="3.30.470.20">
    <property type="entry name" value="ATP-grasp fold, B domain"/>
    <property type="match status" value="1"/>
</dbReference>
<evidence type="ECO:0000256" key="1">
    <source>
        <dbReference type="ARBA" id="ARBA00004672"/>
    </source>
</evidence>
<dbReference type="GO" id="GO:0006189">
    <property type="term" value="P:'de novo' IMP biosynthetic process"/>
    <property type="evidence" value="ECO:0007669"/>
    <property type="project" value="UniProtKB-UniRule"/>
</dbReference>
<dbReference type="CDD" id="cd01416">
    <property type="entry name" value="SAICAR_synt_Ade5"/>
    <property type="match status" value="1"/>
</dbReference>
<accession>A0A401ZDK6</accession>
<evidence type="ECO:0000313" key="10">
    <source>
        <dbReference type="EMBL" id="GCE04971.1"/>
    </source>
</evidence>
<evidence type="ECO:0000256" key="3">
    <source>
        <dbReference type="ARBA" id="ARBA00022598"/>
    </source>
</evidence>
<name>A0A401ZDK6_9CHLR</name>
<dbReference type="EMBL" id="BIFQ01000001">
    <property type="protein sequence ID" value="GCE04971.1"/>
    <property type="molecule type" value="Genomic_DNA"/>
</dbReference>
<keyword evidence="5 8" id="KW-0658">Purine biosynthesis</keyword>
<evidence type="ECO:0000256" key="8">
    <source>
        <dbReference type="HAMAP-Rule" id="MF_00137"/>
    </source>
</evidence>
<dbReference type="HAMAP" id="MF_00137">
    <property type="entry name" value="SAICAR_synth"/>
    <property type="match status" value="1"/>
</dbReference>
<evidence type="ECO:0000256" key="5">
    <source>
        <dbReference type="ARBA" id="ARBA00022755"/>
    </source>
</evidence>
<protein>
    <recommendedName>
        <fullName evidence="8">Phosphoribosylaminoimidazole-succinocarboxamide synthase</fullName>
        <ecNumber evidence="8">6.3.2.6</ecNumber>
    </recommendedName>
    <alternativeName>
        <fullName evidence="8">SAICAR synthetase</fullName>
    </alternativeName>
</protein>
<reference evidence="11" key="1">
    <citation type="submission" date="2018-12" db="EMBL/GenBank/DDBJ databases">
        <title>Tengunoibacter tsumagoiensis gen. nov., sp. nov., Dictyobacter kobayashii sp. nov., D. alpinus sp. nov., and D. joshuensis sp. nov. and description of Dictyobacteraceae fam. nov. within the order Ktedonobacterales isolated from Tengu-no-mugimeshi.</title>
        <authorList>
            <person name="Wang C.M."/>
            <person name="Zheng Y."/>
            <person name="Sakai Y."/>
            <person name="Toyoda A."/>
            <person name="Minakuchi Y."/>
            <person name="Abe K."/>
            <person name="Yokota A."/>
            <person name="Yabe S."/>
        </authorList>
    </citation>
    <scope>NUCLEOTIDE SEQUENCE [LARGE SCALE GENOMIC DNA]</scope>
    <source>
        <strain evidence="11">S-27</strain>
    </source>
</reference>
<dbReference type="PANTHER" id="PTHR43599">
    <property type="entry name" value="MULTIFUNCTIONAL PROTEIN ADE2"/>
    <property type="match status" value="1"/>
</dbReference>
<evidence type="ECO:0000313" key="11">
    <source>
        <dbReference type="Proteomes" id="UP000287224"/>
    </source>
</evidence>
<evidence type="ECO:0000259" key="9">
    <source>
        <dbReference type="Pfam" id="PF01259"/>
    </source>
</evidence>
<comment type="catalytic activity">
    <reaction evidence="7 8">
        <text>5-amino-1-(5-phospho-D-ribosyl)imidazole-4-carboxylate + L-aspartate + ATP = (2S)-2-[5-amino-1-(5-phospho-beta-D-ribosyl)imidazole-4-carboxamido]succinate + ADP + phosphate + 2 H(+)</text>
        <dbReference type="Rhea" id="RHEA:22628"/>
        <dbReference type="ChEBI" id="CHEBI:15378"/>
        <dbReference type="ChEBI" id="CHEBI:29991"/>
        <dbReference type="ChEBI" id="CHEBI:30616"/>
        <dbReference type="ChEBI" id="CHEBI:43474"/>
        <dbReference type="ChEBI" id="CHEBI:58443"/>
        <dbReference type="ChEBI" id="CHEBI:77657"/>
        <dbReference type="ChEBI" id="CHEBI:456216"/>
        <dbReference type="EC" id="6.3.2.6"/>
    </reaction>
</comment>
<dbReference type="FunFam" id="3.30.470.20:FF:000020">
    <property type="entry name" value="Probable multifunctional protein ADE2"/>
    <property type="match status" value="1"/>
</dbReference>
<dbReference type="GO" id="GO:0005524">
    <property type="term" value="F:ATP binding"/>
    <property type="evidence" value="ECO:0007669"/>
    <property type="project" value="UniProtKB-KW"/>
</dbReference>